<feature type="domain" description="Mce/MlaD" evidence="2">
    <location>
        <begin position="12"/>
        <end position="90"/>
    </location>
</feature>
<evidence type="ECO:0000313" key="4">
    <source>
        <dbReference type="Proteomes" id="UP000222056"/>
    </source>
</evidence>
<dbReference type="Pfam" id="PF02470">
    <property type="entry name" value="MlaD"/>
    <property type="match status" value="1"/>
</dbReference>
<keyword evidence="4" id="KW-1185">Reference proteome</keyword>
<gene>
    <name evidence="3" type="ORF">SAMN02745716_0997</name>
</gene>
<dbReference type="PANTHER" id="PTHR33371">
    <property type="entry name" value="INTERMEMBRANE PHOSPHOLIPID TRANSPORT SYSTEM BINDING PROTEIN MLAD-RELATED"/>
    <property type="match status" value="1"/>
</dbReference>
<name>A0A1H6FQX5_THEAL</name>
<protein>
    <submittedName>
        <fullName evidence="3">Phospholipid/cholesterol/gamma-HCH transport system substrate-binding protein</fullName>
    </submittedName>
</protein>
<accession>A0A1H6FQX5</accession>
<dbReference type="InterPro" id="IPR003399">
    <property type="entry name" value="Mce/MlaD"/>
</dbReference>
<organism evidence="3 4">
    <name type="scientific">Thermoleophilum album</name>
    <dbReference type="NCBI Taxonomy" id="29539"/>
    <lineage>
        <taxon>Bacteria</taxon>
        <taxon>Bacillati</taxon>
        <taxon>Actinomycetota</taxon>
        <taxon>Thermoleophilia</taxon>
        <taxon>Thermoleophilales</taxon>
        <taxon>Thermoleophilaceae</taxon>
        <taxon>Thermoleophilum</taxon>
    </lineage>
</organism>
<dbReference type="InterPro" id="IPR052336">
    <property type="entry name" value="MlaD_Phospholipid_Transporter"/>
</dbReference>
<dbReference type="RefSeq" id="WP_177169344.1">
    <property type="nucleotide sequence ID" value="NZ_FNWJ01000001.1"/>
</dbReference>
<dbReference type="Proteomes" id="UP000222056">
    <property type="component" value="Unassembled WGS sequence"/>
</dbReference>
<reference evidence="4" key="1">
    <citation type="submission" date="2016-10" db="EMBL/GenBank/DDBJ databases">
        <authorList>
            <person name="Varghese N."/>
            <person name="Submissions S."/>
        </authorList>
    </citation>
    <scope>NUCLEOTIDE SEQUENCE [LARGE SCALE GENOMIC DNA]</scope>
    <source>
        <strain evidence="4">ATCC 35263</strain>
    </source>
</reference>
<sequence>MVAIVVFGGGGGYRVSAVFENAGQLVVGNQVWASGRPVGEITDIGLTADGRARVEMRIDDDSVLPLRRGTSARIRAASLPGIANRYVELTLGPGNAPPIPDGGQIPAERTQAPVDLDQVLNALGPRTREGLRQLIRGSGDAYTGRAREADRSARYFAPALQATTRLTAELVRDSATFEQFLRDASRAVGALAERRDELSQLVANANATAGAIASRNQQLDRALAELPGTLRQASSTFVDLRSTLDDLDVLVAASKPATRRLAPFFRELAPLVAQARPAIADLRVLVSAPGPDNDLIDLVTRSPRLAALTDVVFPRTIRALNRSLEVVDYARLYTPDLAAWFTKFGAVAANYDANGHYARVQPIFGSFRLNGNTLEPRAPNENALASFQPGRYRRCPGGAVQPPPDGSAPRAAPNCDPSAVPPGP</sequence>
<evidence type="ECO:0000256" key="1">
    <source>
        <dbReference type="SAM" id="MobiDB-lite"/>
    </source>
</evidence>
<evidence type="ECO:0000313" key="3">
    <source>
        <dbReference type="EMBL" id="SEH12145.1"/>
    </source>
</evidence>
<dbReference type="STRING" id="29539.SAMN02745716_0997"/>
<evidence type="ECO:0000259" key="2">
    <source>
        <dbReference type="Pfam" id="PF02470"/>
    </source>
</evidence>
<dbReference type="PANTHER" id="PTHR33371:SF4">
    <property type="entry name" value="INTERMEMBRANE PHOSPHOLIPID TRANSPORT SYSTEM BINDING PROTEIN MLAD"/>
    <property type="match status" value="1"/>
</dbReference>
<feature type="region of interest" description="Disordered" evidence="1">
    <location>
        <begin position="392"/>
        <end position="424"/>
    </location>
</feature>
<dbReference type="AlphaFoldDB" id="A0A1H6FQX5"/>
<proteinExistence type="predicted"/>
<dbReference type="EMBL" id="FNWJ01000001">
    <property type="protein sequence ID" value="SEH12145.1"/>
    <property type="molecule type" value="Genomic_DNA"/>
</dbReference>